<accession>A0A1L3KPH6</accession>
<proteinExistence type="predicted"/>
<keyword evidence="1" id="KW-0946">Virion</keyword>
<reference evidence="1 2" key="1">
    <citation type="journal article" date="2016" name="Nature">
        <title>Redefining the invertebrate RNA virosphere.</title>
        <authorList>
            <person name="Shi M."/>
            <person name="Lin X.D."/>
            <person name="Tian J.H."/>
            <person name="Chen L.J."/>
            <person name="Chen X."/>
            <person name="Li C.X."/>
            <person name="Qin X.C."/>
            <person name="Li J."/>
            <person name="Cao J.P."/>
            <person name="Eden J.S."/>
            <person name="Buchmann J."/>
            <person name="Wang W."/>
            <person name="Xu J."/>
            <person name="Holmes E.C."/>
            <person name="Zhang Y.Z."/>
        </authorList>
    </citation>
    <scope>NUCLEOTIDE SEQUENCE [LARGE SCALE GENOMIC DNA]</scope>
    <source>
        <strain evidence="1 2">QTM74767</strain>
    </source>
</reference>
<dbReference type="GO" id="GO:0019013">
    <property type="term" value="C:viral nucleocapsid"/>
    <property type="evidence" value="ECO:0007669"/>
    <property type="project" value="UniProtKB-KW"/>
</dbReference>
<evidence type="ECO:0000313" key="1">
    <source>
        <dbReference type="EMBL" id="APG79277.1"/>
    </source>
</evidence>
<name>A0A1L3KPH6_9VIRU</name>
<dbReference type="EMBL" id="KX884788">
    <property type="protein sequence ID" value="APG79277.1"/>
    <property type="molecule type" value="Genomic_RNA"/>
</dbReference>
<keyword evidence="2" id="KW-1185">Reference proteome</keyword>
<dbReference type="GeneID" id="30671476"/>
<dbReference type="Proteomes" id="UP000202981">
    <property type="component" value="Genome"/>
</dbReference>
<dbReference type="OrthoDB" id="19236at10239"/>
<dbReference type="RefSeq" id="YP_009329873.1">
    <property type="nucleotide sequence ID" value="NC_032137.1"/>
</dbReference>
<evidence type="ECO:0000313" key="2">
    <source>
        <dbReference type="Proteomes" id="UP000202981"/>
    </source>
</evidence>
<protein>
    <submittedName>
        <fullName evidence="1">Putative nucleoprotein</fullName>
    </submittedName>
</protein>
<keyword evidence="1" id="KW-0543">Viral nucleoprotein</keyword>
<sequence>MEGVYKNRDAAVETAKVKPGEIASHTIDKEYMLEGLTPGEAIDLKSSSQFDMNALIDKFRNVCADYQYKLDKEKASFALDFAVKMLYEVGPSSRSKDKADHDKVSRFVFPITYKDDDDKYDFSASSLFVCTFKKSSAKSIEKFDTPGKMIATIKQANLLAMHKMNQLTDIACSLPDPRFPIVPLAGAVFSKDDIVAMSNDLREPTGTILKEINSSSISGGHFLEESTLETGAICAIAATKNIRQESVRHSIIGKIVKQYHAAGKQFNPHRFQLISKYAHGGVPAEMNPASLIQTYDSVRMSAVQIAAVKKADVIGATGTKPGHSKEGNK</sequence>
<dbReference type="KEGG" id="vg:30671476"/>
<organism evidence="1 2">
    <name type="scientific">Hubei odonate virus 9</name>
    <dbReference type="NCBI Taxonomy" id="1923004"/>
    <lineage>
        <taxon>Viruses</taxon>
        <taxon>Riboviria</taxon>
        <taxon>Orthornavirae</taxon>
        <taxon>Negarnaviricota</taxon>
        <taxon>Polyploviricotina</taxon>
        <taxon>Bunyaviricetes</taxon>
        <taxon>Elliovirales</taxon>
        <taxon>Phasmaviridae</taxon>
        <taxon>Orthophasmavirus</taxon>
        <taxon>Orthophasmavirus hubeiense</taxon>
    </lineage>
</organism>